<name>A0A451ARI7_9GAMM</name>
<reference evidence="1" key="1">
    <citation type="submission" date="2019-02" db="EMBL/GenBank/DDBJ databases">
        <authorList>
            <person name="Gruber-Vodicka R. H."/>
            <person name="Seah K. B. B."/>
        </authorList>
    </citation>
    <scope>NUCLEOTIDE SEQUENCE</scope>
    <source>
        <strain evidence="2">BECK_BY19</strain>
        <strain evidence="1">BECK_BY8</strain>
    </source>
</reference>
<organism evidence="1">
    <name type="scientific">Candidatus Kentrum sp. UNK</name>
    <dbReference type="NCBI Taxonomy" id="2126344"/>
    <lineage>
        <taxon>Bacteria</taxon>
        <taxon>Pseudomonadati</taxon>
        <taxon>Pseudomonadota</taxon>
        <taxon>Gammaproteobacteria</taxon>
        <taxon>Candidatus Kentrum</taxon>
    </lineage>
</organism>
<evidence type="ECO:0000313" key="1">
    <source>
        <dbReference type="EMBL" id="VFK68664.1"/>
    </source>
</evidence>
<dbReference type="EMBL" id="CAADGD010000252">
    <property type="protein sequence ID" value="VFK73685.1"/>
    <property type="molecule type" value="Genomic_DNA"/>
</dbReference>
<evidence type="ECO:0000313" key="2">
    <source>
        <dbReference type="EMBL" id="VFK73685.1"/>
    </source>
</evidence>
<evidence type="ECO:0008006" key="3">
    <source>
        <dbReference type="Google" id="ProtNLM"/>
    </source>
</evidence>
<dbReference type="Gene3D" id="2.180.10.10">
    <property type="entry name" value="RHS repeat-associated core"/>
    <property type="match status" value="1"/>
</dbReference>
<protein>
    <recommendedName>
        <fullName evidence="3">YD repeat-containing protein</fullName>
    </recommendedName>
</protein>
<accession>A0A451ARI7</accession>
<gene>
    <name evidence="1" type="ORF">BECKUNK1418G_GA0071005_12571</name>
    <name evidence="2" type="ORF">BECKUNK1418H_GA0071006_12521</name>
</gene>
<dbReference type="AlphaFoldDB" id="A0A451ARI7"/>
<sequence>MPPPYPLTTGDTVRRKHFIYADGQLAAIHIKTEQGGVPQPDETRYLHRDNLGSIDTITDGRGNIVERMSYEAFGQRRAGN</sequence>
<dbReference type="EMBL" id="CAADFZ010000257">
    <property type="protein sequence ID" value="VFK68664.1"/>
    <property type="molecule type" value="Genomic_DNA"/>
</dbReference>
<proteinExistence type="predicted"/>